<protein>
    <submittedName>
        <fullName evidence="2">BioY family transporter</fullName>
    </submittedName>
</protein>
<feature type="non-terminal residue" evidence="2">
    <location>
        <position position="46"/>
    </location>
</feature>
<proteinExistence type="predicted"/>
<evidence type="ECO:0000256" key="1">
    <source>
        <dbReference type="SAM" id="Phobius"/>
    </source>
</evidence>
<dbReference type="Proteomes" id="UP000266634">
    <property type="component" value="Unassembled WGS sequence"/>
</dbReference>
<organism evidence="2 3">
    <name type="scientific">Clavibacter michiganensis subsp. insidiosus</name>
    <dbReference type="NCBI Taxonomy" id="33014"/>
    <lineage>
        <taxon>Bacteria</taxon>
        <taxon>Bacillati</taxon>
        <taxon>Actinomycetota</taxon>
        <taxon>Actinomycetes</taxon>
        <taxon>Micrococcales</taxon>
        <taxon>Microbacteriaceae</taxon>
        <taxon>Clavibacter</taxon>
    </lineage>
</organism>
<evidence type="ECO:0000313" key="2">
    <source>
        <dbReference type="EMBL" id="RIJ00886.1"/>
    </source>
</evidence>
<keyword evidence="1" id="KW-1133">Transmembrane helix</keyword>
<accession>A0A399P379</accession>
<name>A0A399P379_9MICO</name>
<gene>
    <name evidence="2" type="ORF">DZF93_18705</name>
</gene>
<evidence type="ECO:0000313" key="3">
    <source>
        <dbReference type="Proteomes" id="UP000266634"/>
    </source>
</evidence>
<keyword evidence="1" id="KW-0472">Membrane</keyword>
<reference evidence="2 3" key="1">
    <citation type="submission" date="2018-08" db="EMBL/GenBank/DDBJ databases">
        <title>Genome Sequence of Clavibacter michiganensis Subspecies type strains, and the Atypical Peach-Colored Strains Isolated from Tomato.</title>
        <authorList>
            <person name="Osdaghi E."/>
            <person name="Portier P."/>
            <person name="Briand M."/>
            <person name="Jacques M.-A."/>
        </authorList>
    </citation>
    <scope>NUCLEOTIDE SEQUENCE [LARGE SCALE GENOMIC DNA]</scope>
    <source>
        <strain evidence="2 3">CFBP 6488</strain>
    </source>
</reference>
<feature type="transmembrane region" description="Helical" evidence="1">
    <location>
        <begin position="21"/>
        <end position="44"/>
    </location>
</feature>
<sequence length="46" mass="4717">MTPTRSLPLIADRRARLDATDLARVAVLAAVVAVLGLPGGISVFGD</sequence>
<keyword evidence="1" id="KW-0812">Transmembrane</keyword>
<comment type="caution">
    <text evidence="2">The sequence shown here is derived from an EMBL/GenBank/DDBJ whole genome shotgun (WGS) entry which is preliminary data.</text>
</comment>
<dbReference type="EMBL" id="QWEA01001385">
    <property type="protein sequence ID" value="RIJ00886.1"/>
    <property type="molecule type" value="Genomic_DNA"/>
</dbReference>
<dbReference type="AlphaFoldDB" id="A0A399P379"/>